<sequence>MRPLPGDDVFAGRSRSTSFDDPTPLAPRAQPPQMSYFLADEKTMEASQSRSSGNLYKQRDLAKSSSYGVESLETMISSLAQDSDDSDEKLLSARHKWKKNLGQRMSRKSKEDLCEPVSPSAKTSSDISRNISPSFPRRTSQASISRPFTPLSYGSPVPHSVMSSPGSRRNSDAGSLTDDVASQAILSSGEEDKDIGSEMIDSGSAPQLVMPSIKMPSRRPFTERGKNMGRLKVLIAGDSCVGKTSLIKAIVQICEDIVHVDPLTATPISISDSQRKTSRAKSRSGGADMQATSQITEIYASTRAYPAWWSDLEESRVLRRRKSMGDSVLERNLCFVDTPGYGNQTSCLECMTPVIEYIESQFKKATALDGMSESEMLNLLSGNGGSQVDVVLYLISNTLKPVDMEYLRCLTALTNVIPLVARADTFSAGEVSSLKQNIVNELHAANIKPFLFGLRPDASQHTSQPSPPYAISTTTSKDHETMDASLLMSPDYILPLIPSELQTLVRQIFEQDSISWLRHSAGKKLLAWRASSTPVSRPRSLYQPLTSSVSASQSLTAPVGATTSYALARITDHTQREERIAQVRLANWAANLQRSLRNERSRFEALARSERAVWLTERLGECVQDGTIVPLSQARRTDPAYDHSPGTLVKQGTYSRRRTVAHNMGGGVDRHDPLGLLMLNQELKRKGWVVIKVASSFGVLGGLAFWISRTLQSAETNNAMWGLGFGGLGIKDWVALGGVDWRG</sequence>
<dbReference type="PROSITE" id="PS51719">
    <property type="entry name" value="G_SEPTIN"/>
    <property type="match status" value="1"/>
</dbReference>
<feature type="region of interest" description="Disordered" evidence="2">
    <location>
        <begin position="98"/>
        <end position="178"/>
    </location>
</feature>
<dbReference type="Pfam" id="PF20571">
    <property type="entry name" value="DUF6780"/>
    <property type="match status" value="1"/>
</dbReference>
<reference evidence="4" key="1">
    <citation type="submission" date="2023-06" db="EMBL/GenBank/DDBJ databases">
        <title>Draft genome of Marssonina rosae.</title>
        <authorList>
            <person name="Cheng Q."/>
        </authorList>
    </citation>
    <scope>NUCLEOTIDE SEQUENCE</scope>
    <source>
        <strain evidence="4">R4</strain>
    </source>
</reference>
<accession>A0AAD9T6K4</accession>
<feature type="compositionally biased region" description="Polar residues" evidence="2">
    <location>
        <begin position="45"/>
        <end position="55"/>
    </location>
</feature>
<feature type="domain" description="Septin-type G" evidence="3">
    <location>
        <begin position="227"/>
        <end position="535"/>
    </location>
</feature>
<dbReference type="InterPro" id="IPR027417">
    <property type="entry name" value="P-loop_NTPase"/>
</dbReference>
<dbReference type="Pfam" id="PF00735">
    <property type="entry name" value="Septin"/>
    <property type="match status" value="1"/>
</dbReference>
<keyword evidence="5" id="KW-1185">Reference proteome</keyword>
<evidence type="ECO:0000259" key="3">
    <source>
        <dbReference type="PROSITE" id="PS51719"/>
    </source>
</evidence>
<feature type="region of interest" description="Disordered" evidence="2">
    <location>
        <begin position="1"/>
        <end position="63"/>
    </location>
</feature>
<dbReference type="Proteomes" id="UP001285354">
    <property type="component" value="Unassembled WGS sequence"/>
</dbReference>
<protein>
    <recommendedName>
        <fullName evidence="3">Septin-type G domain-containing protein</fullName>
    </recommendedName>
</protein>
<dbReference type="FunFam" id="3.40.50.300:FF:002000">
    <property type="entry name" value="Putative heat shock protein"/>
    <property type="match status" value="1"/>
</dbReference>
<proteinExistence type="inferred from homology"/>
<dbReference type="EMBL" id="JAUBYV010000001">
    <property type="protein sequence ID" value="KAK2630295.1"/>
    <property type="molecule type" value="Genomic_DNA"/>
</dbReference>
<gene>
    <name evidence="4" type="ORF">QTJ16_001115</name>
</gene>
<keyword evidence="1" id="KW-0547">Nucleotide-binding</keyword>
<dbReference type="InterPro" id="IPR046707">
    <property type="entry name" value="DUF6780"/>
</dbReference>
<comment type="caution">
    <text evidence="4">The sequence shown here is derived from an EMBL/GenBank/DDBJ whole genome shotgun (WGS) entry which is preliminary data.</text>
</comment>
<keyword evidence="1" id="KW-0342">GTP-binding</keyword>
<feature type="compositionally biased region" description="Basic residues" evidence="2">
    <location>
        <begin position="98"/>
        <end position="107"/>
    </location>
</feature>
<feature type="compositionally biased region" description="Polar residues" evidence="2">
    <location>
        <begin position="120"/>
        <end position="146"/>
    </location>
</feature>
<dbReference type="Gene3D" id="3.40.50.300">
    <property type="entry name" value="P-loop containing nucleotide triphosphate hydrolases"/>
    <property type="match status" value="1"/>
</dbReference>
<evidence type="ECO:0000256" key="2">
    <source>
        <dbReference type="SAM" id="MobiDB-lite"/>
    </source>
</evidence>
<evidence type="ECO:0000313" key="5">
    <source>
        <dbReference type="Proteomes" id="UP001285354"/>
    </source>
</evidence>
<name>A0AAD9T6K4_9HELO</name>
<comment type="similarity">
    <text evidence="1">Belongs to the TRAFAC class TrmE-Era-EngA-EngB-Septin-like GTPase superfamily. Septin GTPase family.</text>
</comment>
<dbReference type="SUPFAM" id="SSF52540">
    <property type="entry name" value="P-loop containing nucleoside triphosphate hydrolases"/>
    <property type="match status" value="1"/>
</dbReference>
<dbReference type="AlphaFoldDB" id="A0AAD9T6K4"/>
<dbReference type="PANTHER" id="PTHR18884">
    <property type="entry name" value="SEPTIN"/>
    <property type="match status" value="1"/>
</dbReference>
<feature type="compositionally biased region" description="Polar residues" evidence="2">
    <location>
        <begin position="161"/>
        <end position="174"/>
    </location>
</feature>
<dbReference type="InterPro" id="IPR030379">
    <property type="entry name" value="G_SEPTIN_dom"/>
</dbReference>
<organism evidence="4 5">
    <name type="scientific">Diplocarpon rosae</name>
    <dbReference type="NCBI Taxonomy" id="946125"/>
    <lineage>
        <taxon>Eukaryota</taxon>
        <taxon>Fungi</taxon>
        <taxon>Dikarya</taxon>
        <taxon>Ascomycota</taxon>
        <taxon>Pezizomycotina</taxon>
        <taxon>Leotiomycetes</taxon>
        <taxon>Helotiales</taxon>
        <taxon>Drepanopezizaceae</taxon>
        <taxon>Diplocarpon</taxon>
    </lineage>
</organism>
<evidence type="ECO:0000256" key="1">
    <source>
        <dbReference type="RuleBase" id="RU004560"/>
    </source>
</evidence>
<dbReference type="GO" id="GO:0005525">
    <property type="term" value="F:GTP binding"/>
    <property type="evidence" value="ECO:0007669"/>
    <property type="project" value="UniProtKB-KW"/>
</dbReference>
<evidence type="ECO:0000313" key="4">
    <source>
        <dbReference type="EMBL" id="KAK2630295.1"/>
    </source>
</evidence>